<keyword evidence="3" id="KW-1185">Reference proteome</keyword>
<evidence type="ECO:0000259" key="1">
    <source>
        <dbReference type="SMART" id="SM00860"/>
    </source>
</evidence>
<comment type="caution">
    <text evidence="2">The sequence shown here is derived from an EMBL/GenBank/DDBJ whole genome shotgun (WGS) entry which is preliminary data.</text>
</comment>
<evidence type="ECO:0000313" key="2">
    <source>
        <dbReference type="EMBL" id="MBV4356621.1"/>
    </source>
</evidence>
<protein>
    <submittedName>
        <fullName evidence="2">SMI1/KNR4 family protein</fullName>
    </submittedName>
</protein>
<accession>A0A9E2S6H2</accession>
<dbReference type="EMBL" id="JAHSPG010000002">
    <property type="protein sequence ID" value="MBV4356621.1"/>
    <property type="molecule type" value="Genomic_DNA"/>
</dbReference>
<feature type="domain" description="Knr4/Smi1-like" evidence="1">
    <location>
        <begin position="49"/>
        <end position="170"/>
    </location>
</feature>
<dbReference type="Proteomes" id="UP000812270">
    <property type="component" value="Unassembled WGS sequence"/>
</dbReference>
<name>A0A9E2S6H2_9BACT</name>
<reference evidence="2" key="1">
    <citation type="submission" date="2021-06" db="EMBL/GenBank/DDBJ databases">
        <authorList>
            <person name="Huq M.A."/>
        </authorList>
    </citation>
    <scope>NUCLEOTIDE SEQUENCE</scope>
    <source>
        <strain evidence="2">MAH-26</strain>
    </source>
</reference>
<dbReference type="Pfam" id="PF09346">
    <property type="entry name" value="SMI1_KNR4"/>
    <property type="match status" value="1"/>
</dbReference>
<organism evidence="2 3">
    <name type="scientific">Pinibacter aurantiacus</name>
    <dbReference type="NCBI Taxonomy" id="2851599"/>
    <lineage>
        <taxon>Bacteria</taxon>
        <taxon>Pseudomonadati</taxon>
        <taxon>Bacteroidota</taxon>
        <taxon>Chitinophagia</taxon>
        <taxon>Chitinophagales</taxon>
        <taxon>Chitinophagaceae</taxon>
        <taxon>Pinibacter</taxon>
    </lineage>
</organism>
<dbReference type="InterPro" id="IPR018958">
    <property type="entry name" value="Knr4/Smi1-like_dom"/>
</dbReference>
<gene>
    <name evidence="2" type="ORF">KTO63_05620</name>
</gene>
<sequence length="218" mass="25218">MTKSAFEKLDNSIASFELLKQESEKYWEQIELDACWGFQVQKGSKWKPGLTESEIDDFQKQLGLQFPESLKNYFRTMNGLDKPGINNNGGEGPIEFGTRFYSYPDDIEKIKSKLDWILEDNALPKDAITQSMAPAIFPYFGHRFLILDNEELVLSMYGRDIIFWADSLSKGIARDTFYQYASVITAKVNTNSLWNKKALDLEKFNRPKRISQQRPTNN</sequence>
<evidence type="ECO:0000313" key="3">
    <source>
        <dbReference type="Proteomes" id="UP000812270"/>
    </source>
</evidence>
<dbReference type="RefSeq" id="WP_217790247.1">
    <property type="nucleotide sequence ID" value="NZ_JAHSPG010000002.1"/>
</dbReference>
<proteinExistence type="predicted"/>
<dbReference type="SMART" id="SM00860">
    <property type="entry name" value="SMI1_KNR4"/>
    <property type="match status" value="1"/>
</dbReference>
<dbReference type="AlphaFoldDB" id="A0A9E2S6H2"/>